<dbReference type="AlphaFoldDB" id="A0A5B1CDJ1"/>
<dbReference type="Gene3D" id="3.40.50.410">
    <property type="entry name" value="von Willebrand factor, type A domain"/>
    <property type="match status" value="1"/>
</dbReference>
<dbReference type="PANTHER" id="PTHR33608">
    <property type="entry name" value="BLL2464 PROTEIN"/>
    <property type="match status" value="1"/>
</dbReference>
<dbReference type="InterPro" id="IPR002035">
    <property type="entry name" value="VWF_A"/>
</dbReference>
<dbReference type="PANTHER" id="PTHR33608:SF7">
    <property type="entry name" value="DUF58 DOMAIN-CONTAINING PROTEIN"/>
    <property type="match status" value="1"/>
</dbReference>
<sequence>MRLLDLVTPKDLSRVANLQLLAREVVEGLSSGRHRSPQKGFSSEFKEHRPYVAGDELRNIDWKAFAKSDRLYIREFEEETNLKCTLLVDQSGSMQYSGDRSGGQSKYDYAQVLAASIGYLLLSQQDAIGVVTFDNQPRTIVPPRSRPSHLTAVMTAIAQSASRRSTDLGEAIRKISPKLKRRGLLVLITDAMSDLESLGKSLAQLRGQKHEVLLFQILDPDEADFPFQGRIEFRDLENLGRREMVDANSVRQRYLAKYEQHQTQLRETCRRHRVDLVEVKTDRPVVEMLHEYLSQRRQRP</sequence>
<dbReference type="Pfam" id="PF01882">
    <property type="entry name" value="DUF58"/>
    <property type="match status" value="1"/>
</dbReference>
<dbReference type="InterPro" id="IPR036465">
    <property type="entry name" value="vWFA_dom_sf"/>
</dbReference>
<evidence type="ECO:0000313" key="2">
    <source>
        <dbReference type="EMBL" id="KAA1257640.1"/>
    </source>
</evidence>
<feature type="domain" description="VWFA" evidence="1">
    <location>
        <begin position="81"/>
        <end position="249"/>
    </location>
</feature>
<proteinExistence type="predicted"/>
<evidence type="ECO:0000259" key="1">
    <source>
        <dbReference type="SMART" id="SM00327"/>
    </source>
</evidence>
<dbReference type="OrthoDB" id="9780819at2"/>
<gene>
    <name evidence="2" type="ORF">LF1_01280</name>
</gene>
<dbReference type="RefSeq" id="WP_084422635.1">
    <property type="nucleotide sequence ID" value="NZ_LWSK01000048.1"/>
</dbReference>
<reference evidence="2 3" key="1">
    <citation type="submission" date="2019-08" db="EMBL/GenBank/DDBJ databases">
        <title>Deep-cultivation of Planctomycetes and their phenomic and genomic characterization uncovers novel biology.</title>
        <authorList>
            <person name="Wiegand S."/>
            <person name="Jogler M."/>
            <person name="Boedeker C."/>
            <person name="Pinto D."/>
            <person name="Vollmers J."/>
            <person name="Rivas-Marin E."/>
            <person name="Kohn T."/>
            <person name="Peeters S.H."/>
            <person name="Heuer A."/>
            <person name="Rast P."/>
            <person name="Oberbeckmann S."/>
            <person name="Bunk B."/>
            <person name="Jeske O."/>
            <person name="Meyerdierks A."/>
            <person name="Storesund J.E."/>
            <person name="Kallscheuer N."/>
            <person name="Luecker S."/>
            <person name="Lage O.M."/>
            <person name="Pohl T."/>
            <person name="Merkel B.J."/>
            <person name="Hornburger P."/>
            <person name="Mueller R.-W."/>
            <person name="Bruemmer F."/>
            <person name="Labrenz M."/>
            <person name="Spormann A.M."/>
            <person name="Op Den Camp H."/>
            <person name="Overmann J."/>
            <person name="Amann R."/>
            <person name="Jetten M.S.M."/>
            <person name="Mascher T."/>
            <person name="Medema M.H."/>
            <person name="Devos D.P."/>
            <person name="Kaster A.-K."/>
            <person name="Ovreas L."/>
            <person name="Rohde M."/>
            <person name="Galperin M.Y."/>
            <person name="Jogler C."/>
        </authorList>
    </citation>
    <scope>NUCLEOTIDE SEQUENCE [LARGE SCALE GENOMIC DNA]</scope>
    <source>
        <strain evidence="2 3">LF1</strain>
    </source>
</reference>
<accession>A0A5B1CDJ1</accession>
<evidence type="ECO:0000313" key="3">
    <source>
        <dbReference type="Proteomes" id="UP000322699"/>
    </source>
</evidence>
<dbReference type="SUPFAM" id="SSF53300">
    <property type="entry name" value="vWA-like"/>
    <property type="match status" value="1"/>
</dbReference>
<dbReference type="Proteomes" id="UP000322699">
    <property type="component" value="Unassembled WGS sequence"/>
</dbReference>
<comment type="caution">
    <text evidence="2">The sequence shown here is derived from an EMBL/GenBank/DDBJ whole genome shotgun (WGS) entry which is preliminary data.</text>
</comment>
<name>A0A5B1CDJ1_9BACT</name>
<organism evidence="2 3">
    <name type="scientific">Rubripirellula obstinata</name>
    <dbReference type="NCBI Taxonomy" id="406547"/>
    <lineage>
        <taxon>Bacteria</taxon>
        <taxon>Pseudomonadati</taxon>
        <taxon>Planctomycetota</taxon>
        <taxon>Planctomycetia</taxon>
        <taxon>Pirellulales</taxon>
        <taxon>Pirellulaceae</taxon>
        <taxon>Rubripirellula</taxon>
    </lineage>
</organism>
<dbReference type="InterPro" id="IPR002881">
    <property type="entry name" value="DUF58"/>
</dbReference>
<keyword evidence="3" id="KW-1185">Reference proteome</keyword>
<dbReference type="CDD" id="cd00198">
    <property type="entry name" value="vWFA"/>
    <property type="match status" value="1"/>
</dbReference>
<dbReference type="EMBL" id="VRLW01000001">
    <property type="protein sequence ID" value="KAA1257640.1"/>
    <property type="molecule type" value="Genomic_DNA"/>
</dbReference>
<dbReference type="SMART" id="SM00327">
    <property type="entry name" value="VWA"/>
    <property type="match status" value="1"/>
</dbReference>
<protein>
    <recommendedName>
        <fullName evidence="1">VWFA domain-containing protein</fullName>
    </recommendedName>
</protein>